<reference evidence="2" key="1">
    <citation type="journal article" date="2020" name="Fungal Divers.">
        <title>Resolving the Mortierellaceae phylogeny through synthesis of multi-gene phylogenetics and phylogenomics.</title>
        <authorList>
            <person name="Vandepol N."/>
            <person name="Liber J."/>
            <person name="Desiro A."/>
            <person name="Na H."/>
            <person name="Kennedy M."/>
            <person name="Barry K."/>
            <person name="Grigoriev I.V."/>
            <person name="Miller A.N."/>
            <person name="O'Donnell K."/>
            <person name="Stajich J.E."/>
            <person name="Bonito G."/>
        </authorList>
    </citation>
    <scope>NUCLEOTIDE SEQUENCE</scope>
    <source>
        <strain evidence="2">NRRL 28262</strain>
    </source>
</reference>
<feature type="region of interest" description="Disordered" evidence="1">
    <location>
        <begin position="152"/>
        <end position="175"/>
    </location>
</feature>
<dbReference type="Proteomes" id="UP001194580">
    <property type="component" value="Unassembled WGS sequence"/>
</dbReference>
<proteinExistence type="predicted"/>
<organism evidence="2 3">
    <name type="scientific">Linnemannia exigua</name>
    <dbReference type="NCBI Taxonomy" id="604196"/>
    <lineage>
        <taxon>Eukaryota</taxon>
        <taxon>Fungi</taxon>
        <taxon>Fungi incertae sedis</taxon>
        <taxon>Mucoromycota</taxon>
        <taxon>Mortierellomycotina</taxon>
        <taxon>Mortierellomycetes</taxon>
        <taxon>Mortierellales</taxon>
        <taxon>Mortierellaceae</taxon>
        <taxon>Linnemannia</taxon>
    </lineage>
</organism>
<feature type="non-terminal residue" evidence="2">
    <location>
        <position position="175"/>
    </location>
</feature>
<accession>A0AAD4D720</accession>
<gene>
    <name evidence="2" type="ORF">BGZ95_001308</name>
</gene>
<comment type="caution">
    <text evidence="2">The sequence shown here is derived from an EMBL/GenBank/DDBJ whole genome shotgun (WGS) entry which is preliminary data.</text>
</comment>
<dbReference type="EMBL" id="JAAAIL010001264">
    <property type="protein sequence ID" value="KAG0270967.1"/>
    <property type="molecule type" value="Genomic_DNA"/>
</dbReference>
<evidence type="ECO:0000313" key="3">
    <source>
        <dbReference type="Proteomes" id="UP001194580"/>
    </source>
</evidence>
<protein>
    <submittedName>
        <fullName evidence="2">Uncharacterized protein</fullName>
    </submittedName>
</protein>
<sequence length="175" mass="19641">MEWIDNPASALAQVPSTKVKSGQNPRKVDLNKIKKHGRPLYMKVLPVLRGVVLYGDNLGAFASRTLSRLDCAQQRLLEATSFLSGGNLVRVKRMRMRGVIKPGGLSWPSMFFLASQITILPIELQKAMTVVCSITKITFAFYCFKTFADLDNDSEDKRRDNENEEDGNKDDSGRK</sequence>
<dbReference type="AlphaFoldDB" id="A0AAD4D720"/>
<evidence type="ECO:0000313" key="2">
    <source>
        <dbReference type="EMBL" id="KAG0270967.1"/>
    </source>
</evidence>
<name>A0AAD4D720_9FUNG</name>
<keyword evidence="3" id="KW-1185">Reference proteome</keyword>
<evidence type="ECO:0000256" key="1">
    <source>
        <dbReference type="SAM" id="MobiDB-lite"/>
    </source>
</evidence>